<feature type="domain" description="Abortive infection protein-like C-terminal" evidence="1">
    <location>
        <begin position="293"/>
        <end position="369"/>
    </location>
</feature>
<evidence type="ECO:0000313" key="2">
    <source>
        <dbReference type="EMBL" id="AYL95273.1"/>
    </source>
</evidence>
<proteinExistence type="predicted"/>
<protein>
    <recommendedName>
        <fullName evidence="1">Abortive infection protein-like C-terminal domain-containing protein</fullName>
    </recommendedName>
</protein>
<sequence>MNILAVLNPLYKDLLAIGFEGLMSNSDFTRMTNTLDLTDIYAEAFNEAQKVKEDDPFSWLPGVSETEKEILGLFLNKLFCKPLPEFSELLVCLLEATIPLLNYVPDISGIVKDLASMGIGNSFQERITSSWQQHAGDYSKKTTYFYHLVRIRARNNSVNEQHYHLLRKDIMKHHLLHELVPDYISENPHMDGFWQFIKGQGGYREREAFIDATFEPLLTASQQILNVTQEHLFTKANPHVDMAFINQDWRKALNRLKDDPAAAITSARSLVETVCKYILDKSLVEYDDGMDLPNLYRLTAKQLNLSPEAHTEPIFRQILSGCVSIVTGLGSLRNKHSDAHGKRITNVKPSARHAELAVNISGSVCSFLLQTYEFRREENIVDVHS</sequence>
<dbReference type="EMBL" id="CP032869">
    <property type="protein sequence ID" value="AYL95273.1"/>
    <property type="molecule type" value="Genomic_DNA"/>
</dbReference>
<evidence type="ECO:0000259" key="1">
    <source>
        <dbReference type="Pfam" id="PF14355"/>
    </source>
</evidence>
<name>A0A494VV16_9SPHI</name>
<dbReference type="KEGG" id="muh:HYN43_008185"/>
<dbReference type="OrthoDB" id="9815944at2"/>
<dbReference type="Pfam" id="PF14355">
    <property type="entry name" value="Abi_C"/>
    <property type="match status" value="1"/>
</dbReference>
<evidence type="ECO:0000313" key="3">
    <source>
        <dbReference type="Proteomes" id="UP000270046"/>
    </source>
</evidence>
<gene>
    <name evidence="2" type="ORF">HYN43_008185</name>
</gene>
<organism evidence="2 3">
    <name type="scientific">Mucilaginibacter celer</name>
    <dbReference type="NCBI Taxonomy" id="2305508"/>
    <lineage>
        <taxon>Bacteria</taxon>
        <taxon>Pseudomonadati</taxon>
        <taxon>Bacteroidota</taxon>
        <taxon>Sphingobacteriia</taxon>
        <taxon>Sphingobacteriales</taxon>
        <taxon>Sphingobacteriaceae</taxon>
        <taxon>Mucilaginibacter</taxon>
    </lineage>
</organism>
<dbReference type="InterPro" id="IPR026001">
    <property type="entry name" value="Abi-like_C"/>
</dbReference>
<reference evidence="2 3" key="1">
    <citation type="submission" date="2018-10" db="EMBL/GenBank/DDBJ databases">
        <title>Genome sequencing of Mucilaginibacter sp. HYN0043.</title>
        <authorList>
            <person name="Kim M."/>
            <person name="Yi H."/>
        </authorList>
    </citation>
    <scope>NUCLEOTIDE SEQUENCE [LARGE SCALE GENOMIC DNA]</scope>
    <source>
        <strain evidence="2 3">HYN0043</strain>
    </source>
</reference>
<dbReference type="AlphaFoldDB" id="A0A494VV16"/>
<accession>A0A494VV16</accession>
<keyword evidence="3" id="KW-1185">Reference proteome</keyword>
<dbReference type="Proteomes" id="UP000270046">
    <property type="component" value="Chromosome"/>
</dbReference>
<dbReference type="RefSeq" id="WP_119408976.1">
    <property type="nucleotide sequence ID" value="NZ_CP032869.1"/>
</dbReference>